<dbReference type="InterPro" id="IPR036265">
    <property type="entry name" value="HIT-like_sf"/>
</dbReference>
<proteinExistence type="predicted"/>
<evidence type="ECO:0008006" key="2">
    <source>
        <dbReference type="Google" id="ProtNLM"/>
    </source>
</evidence>
<accession>A0A6J4PGW1</accession>
<dbReference type="SUPFAM" id="SSF54197">
    <property type="entry name" value="HIT-like"/>
    <property type="match status" value="1"/>
</dbReference>
<gene>
    <name evidence="1" type="ORF">AVDCRST_MAG75-2892</name>
</gene>
<evidence type="ECO:0000313" key="1">
    <source>
        <dbReference type="EMBL" id="CAA9413191.1"/>
    </source>
</evidence>
<protein>
    <recommendedName>
        <fullName evidence="2">HIT domain-containing protein</fullName>
    </recommendedName>
</protein>
<dbReference type="Gene3D" id="3.30.428.10">
    <property type="entry name" value="HIT-like"/>
    <property type="match status" value="1"/>
</dbReference>
<dbReference type="AlphaFoldDB" id="A0A6J4PGW1"/>
<reference evidence="1" key="1">
    <citation type="submission" date="2020-02" db="EMBL/GenBank/DDBJ databases">
        <authorList>
            <person name="Meier V. D."/>
        </authorList>
    </citation>
    <scope>NUCLEOTIDE SEQUENCE</scope>
    <source>
        <strain evidence="1">AVDCRST_MAG75</strain>
    </source>
</reference>
<sequence>MVNDGCLICQKHRGEGPLVGPLIHQDALVFVAHRAVGSLGYVFVETQRHVSSLAELTDAEAEAVGWTTTRLARGLCSELEVEHVHSMVAGLGVAHFHQHVFVRHAGTPSSYGWCEPWPDAPQGDTGYLARRLAAYL</sequence>
<organism evidence="1">
    <name type="scientific">uncultured Propionibacteriaceae bacterium</name>
    <dbReference type="NCBI Taxonomy" id="257457"/>
    <lineage>
        <taxon>Bacteria</taxon>
        <taxon>Bacillati</taxon>
        <taxon>Actinomycetota</taxon>
        <taxon>Actinomycetes</taxon>
        <taxon>Propionibacteriales</taxon>
        <taxon>Propionibacteriaceae</taxon>
        <taxon>environmental samples</taxon>
    </lineage>
</organism>
<dbReference type="EMBL" id="CADCUO010000205">
    <property type="protein sequence ID" value="CAA9413191.1"/>
    <property type="molecule type" value="Genomic_DNA"/>
</dbReference>
<name>A0A6J4PGW1_9ACTN</name>